<feature type="signal peptide" evidence="5">
    <location>
        <begin position="1"/>
        <end position="30"/>
    </location>
</feature>
<proteinExistence type="predicted"/>
<dbReference type="Proteomes" id="UP001597097">
    <property type="component" value="Unassembled WGS sequence"/>
</dbReference>
<comment type="caution">
    <text evidence="6">The sequence shown here is derived from an EMBL/GenBank/DDBJ whole genome shotgun (WGS) entry which is preliminary data.</text>
</comment>
<protein>
    <submittedName>
        <fullName evidence="6">ABC transporter substrate-binding protein</fullName>
    </submittedName>
</protein>
<dbReference type="Pfam" id="PF13416">
    <property type="entry name" value="SBP_bac_8"/>
    <property type="match status" value="1"/>
</dbReference>
<dbReference type="PANTHER" id="PTHR30006">
    <property type="entry name" value="THIAMINE-BINDING PERIPLASMIC PROTEIN-RELATED"/>
    <property type="match status" value="1"/>
</dbReference>
<evidence type="ECO:0000313" key="6">
    <source>
        <dbReference type="EMBL" id="MFD1546077.1"/>
    </source>
</evidence>
<evidence type="ECO:0000256" key="1">
    <source>
        <dbReference type="ARBA" id="ARBA00004418"/>
    </source>
</evidence>
<name>A0ABW4GU73_9ACTN</name>
<organism evidence="6 7">
    <name type="scientific">Nonomuraea guangzhouensis</name>
    <dbReference type="NCBI Taxonomy" id="1291555"/>
    <lineage>
        <taxon>Bacteria</taxon>
        <taxon>Bacillati</taxon>
        <taxon>Actinomycetota</taxon>
        <taxon>Actinomycetes</taxon>
        <taxon>Streptosporangiales</taxon>
        <taxon>Streptosporangiaceae</taxon>
        <taxon>Nonomuraea</taxon>
    </lineage>
</organism>
<keyword evidence="2" id="KW-0813">Transport</keyword>
<accession>A0ABW4GU73</accession>
<evidence type="ECO:0000256" key="2">
    <source>
        <dbReference type="ARBA" id="ARBA00022448"/>
    </source>
</evidence>
<keyword evidence="4" id="KW-0574">Periplasm</keyword>
<sequence>MDITGTWRRACLATAASTCLLALTACGESAGDASADRPLVAANYGGVTGKALKQELEDPYTKATGTTFQQVNVGTGFAAKLQAQAQSGNVSWDVIEGLAGADAAQLNALGLLEPLPRDVKARLEKVSLPGTVTGYGVGLAETGYVIACNTAKVAKCPADPAQFWDTAAFPGRRALPDNAAAMLATALVADGMPAKDVFPIDTKRAFASMAKIKPHVDVWTTSGDQQMQVMRDQQVDMSIMWNGRAKALMDQGVKLRLEWSGSLVNPNYMVVVKGGPNAAEAMRYLEWYATHPEAQAGLARQLAYGMSNVETARHLTSGEAALLPAAHARDNQVRLDPQWWVDNRKAVEQPWRELVGG</sequence>
<evidence type="ECO:0000256" key="5">
    <source>
        <dbReference type="SAM" id="SignalP"/>
    </source>
</evidence>
<reference evidence="7" key="1">
    <citation type="journal article" date="2019" name="Int. J. Syst. Evol. Microbiol.">
        <title>The Global Catalogue of Microorganisms (GCM) 10K type strain sequencing project: providing services to taxonomists for standard genome sequencing and annotation.</title>
        <authorList>
            <consortium name="The Broad Institute Genomics Platform"/>
            <consortium name="The Broad Institute Genome Sequencing Center for Infectious Disease"/>
            <person name="Wu L."/>
            <person name="Ma J."/>
        </authorList>
    </citation>
    <scope>NUCLEOTIDE SEQUENCE [LARGE SCALE GENOMIC DNA]</scope>
    <source>
        <strain evidence="7">CGMCC 1.15399</strain>
    </source>
</reference>
<evidence type="ECO:0000313" key="7">
    <source>
        <dbReference type="Proteomes" id="UP001597097"/>
    </source>
</evidence>
<keyword evidence="3 5" id="KW-0732">Signal</keyword>
<gene>
    <name evidence="6" type="ORF">ACFSJ0_54215</name>
</gene>
<evidence type="ECO:0000256" key="3">
    <source>
        <dbReference type="ARBA" id="ARBA00022729"/>
    </source>
</evidence>
<feature type="chain" id="PRO_5046400911" evidence="5">
    <location>
        <begin position="31"/>
        <end position="357"/>
    </location>
</feature>
<comment type="subcellular location">
    <subcellularLocation>
        <location evidence="1">Periplasm</location>
    </subcellularLocation>
</comment>
<dbReference type="PANTHER" id="PTHR30006:SF3">
    <property type="entry name" value="THIAMINE-BINDING PERIPLASMIC PROTEIN"/>
    <property type="match status" value="1"/>
</dbReference>
<dbReference type="EMBL" id="JBHUCM010000056">
    <property type="protein sequence ID" value="MFD1546077.1"/>
    <property type="molecule type" value="Genomic_DNA"/>
</dbReference>
<dbReference type="CDD" id="cd13589">
    <property type="entry name" value="PBP2_polyamine_RpCGA009"/>
    <property type="match status" value="1"/>
</dbReference>
<dbReference type="InterPro" id="IPR006059">
    <property type="entry name" value="SBP"/>
</dbReference>
<evidence type="ECO:0000256" key="4">
    <source>
        <dbReference type="ARBA" id="ARBA00022764"/>
    </source>
</evidence>
<keyword evidence="7" id="KW-1185">Reference proteome</keyword>
<dbReference type="RefSeq" id="WP_219539843.1">
    <property type="nucleotide sequence ID" value="NZ_JAHKRM010000080.1"/>
</dbReference>